<dbReference type="AlphaFoldDB" id="A0A261SN79"/>
<sequence length="167" mass="17966">MSPEQWMFQPHDWVPNHPTLPVLFYRGAVAARGADAAAAFEALFNRNAWPAAWRYTVYPFHHYHSTAHEVLGFATGRARLMLGGPGGKEVEVTAGDVVVLPAGTGHCRLEQSSDFLVVGGYGLGQSPDLCRSAPTAQMLLRIATLPFAESDPVTGQAPGMAAHWRAG</sequence>
<organism evidence="1 2">
    <name type="scientific">Bordetella genomosp. 10</name>
    <dbReference type="NCBI Taxonomy" id="1416804"/>
    <lineage>
        <taxon>Bacteria</taxon>
        <taxon>Pseudomonadati</taxon>
        <taxon>Pseudomonadota</taxon>
        <taxon>Betaproteobacteria</taxon>
        <taxon>Burkholderiales</taxon>
        <taxon>Alcaligenaceae</taxon>
        <taxon>Bordetella</taxon>
    </lineage>
</organism>
<dbReference type="InterPro" id="IPR014710">
    <property type="entry name" value="RmlC-like_jellyroll"/>
</dbReference>
<dbReference type="CDD" id="cd02219">
    <property type="entry name" value="cupin_YjlB-like"/>
    <property type="match status" value="1"/>
</dbReference>
<accession>A0A261SN79</accession>
<dbReference type="OrthoDB" id="9791759at2"/>
<protein>
    <submittedName>
        <fullName evidence="1">Cupin</fullName>
    </submittedName>
</protein>
<reference evidence="2" key="1">
    <citation type="submission" date="2017-05" db="EMBL/GenBank/DDBJ databases">
        <title>Complete and WGS of Bordetella genogroups.</title>
        <authorList>
            <person name="Spilker T."/>
            <person name="Lipuma J."/>
        </authorList>
    </citation>
    <scope>NUCLEOTIDE SEQUENCE [LARGE SCALE GENOMIC DNA]</scope>
    <source>
        <strain evidence="2">AU16122</strain>
    </source>
</reference>
<dbReference type="InterPro" id="IPR047121">
    <property type="entry name" value="YjiB-like"/>
</dbReference>
<evidence type="ECO:0000313" key="2">
    <source>
        <dbReference type="Proteomes" id="UP000216020"/>
    </source>
</evidence>
<evidence type="ECO:0000313" key="1">
    <source>
        <dbReference type="EMBL" id="OZI38551.1"/>
    </source>
</evidence>
<dbReference type="Proteomes" id="UP000216020">
    <property type="component" value="Unassembled WGS sequence"/>
</dbReference>
<dbReference type="InterPro" id="IPR011051">
    <property type="entry name" value="RmlC_Cupin_sf"/>
</dbReference>
<dbReference type="InterPro" id="IPR014500">
    <property type="entry name" value="UCP019307_cupin"/>
</dbReference>
<dbReference type="PANTHER" id="PTHR36448">
    <property type="entry name" value="BLR7373 PROTEIN"/>
    <property type="match status" value="1"/>
</dbReference>
<dbReference type="Gene3D" id="2.60.120.10">
    <property type="entry name" value="Jelly Rolls"/>
    <property type="match status" value="1"/>
</dbReference>
<gene>
    <name evidence="1" type="ORF">CAL29_01800</name>
</gene>
<dbReference type="EMBL" id="NEVM01000001">
    <property type="protein sequence ID" value="OZI38551.1"/>
    <property type="molecule type" value="Genomic_DNA"/>
</dbReference>
<dbReference type="PANTHER" id="PTHR36448:SF2">
    <property type="entry name" value="CUPIN TYPE-1 DOMAIN-CONTAINING PROTEIN"/>
    <property type="match status" value="1"/>
</dbReference>
<dbReference type="SUPFAM" id="SSF51182">
    <property type="entry name" value="RmlC-like cupins"/>
    <property type="match status" value="1"/>
</dbReference>
<dbReference type="PIRSF" id="PIRSF019307">
    <property type="entry name" value="UCP019307"/>
    <property type="match status" value="1"/>
</dbReference>
<comment type="caution">
    <text evidence="1">The sequence shown here is derived from an EMBL/GenBank/DDBJ whole genome shotgun (WGS) entry which is preliminary data.</text>
</comment>
<proteinExistence type="predicted"/>
<keyword evidence="2" id="KW-1185">Reference proteome</keyword>
<name>A0A261SN79_9BORD</name>